<dbReference type="InterPro" id="IPR016918">
    <property type="entry name" value="UCP029394"/>
</dbReference>
<dbReference type="EMBL" id="JAHWXS010000031">
    <property type="protein sequence ID" value="MFK5736383.1"/>
    <property type="molecule type" value="Genomic_DNA"/>
</dbReference>
<reference evidence="1" key="2">
    <citation type="journal article" date="2020" name="Microorganisms">
        <title>Reliable Identification of Environmental Pseudomonas Isolates Using the rpoD Gene.</title>
        <authorList>
            <consortium name="The Broad Institute Genome Sequencing Platform"/>
            <person name="Girard L."/>
            <person name="Lood C."/>
            <person name="Rokni-Zadeh H."/>
            <person name="van Noort V."/>
            <person name="Lavigne R."/>
            <person name="De Mot R."/>
        </authorList>
    </citation>
    <scope>NUCLEOTIDE SEQUENCE</scope>
    <source>
        <strain evidence="1">SWRI10</strain>
    </source>
</reference>
<organism evidence="1">
    <name type="scientific">Pseudomonas urmiensis</name>
    <dbReference type="NCBI Taxonomy" id="2745493"/>
    <lineage>
        <taxon>Bacteria</taxon>
        <taxon>Pseudomonadati</taxon>
        <taxon>Pseudomonadota</taxon>
        <taxon>Gammaproteobacteria</taxon>
        <taxon>Pseudomonadales</taxon>
        <taxon>Pseudomonadaceae</taxon>
        <taxon>Pseudomonas</taxon>
    </lineage>
</organism>
<dbReference type="Proteomes" id="UP000599879">
    <property type="component" value="Unassembled WGS sequence"/>
</dbReference>
<dbReference type="Gene3D" id="3.10.450.50">
    <property type="match status" value="1"/>
</dbReference>
<dbReference type="AlphaFoldDB" id="A0A923JWR1"/>
<accession>A0A923JWR1</accession>
<gene>
    <name evidence="2" type="ORF">HU737_012250</name>
    <name evidence="1" type="ORF">HU737_22930</name>
    <name evidence="3" type="ORF">KW869_22855</name>
</gene>
<dbReference type="SUPFAM" id="SSF54427">
    <property type="entry name" value="NTF2-like"/>
    <property type="match status" value="1"/>
</dbReference>
<dbReference type="RefSeq" id="WP_186557227.1">
    <property type="nucleotide sequence ID" value="NZ_JABWRE020000001.1"/>
</dbReference>
<sequence>MHDTLIERAERSIHEVHHLIHTVFTRPAAETRDVLEQLMAVFADDFSMVTTAGALVDRSQVRQMFDRVAGTRVGLHMLVSDVQVVWQAGSGVALRYKETHRLARVEQVRYSLVIVQCSAQAVVWQCLHETALG</sequence>
<reference evidence="2" key="4">
    <citation type="submission" date="2021-06" db="EMBL/GenBank/DDBJ databases">
        <title>Updating the genus Pseudomonas: Description of 43 new species and partition of the Pseudomonas putida group.</title>
        <authorList>
            <person name="Girard L."/>
            <person name="Lood C."/>
            <person name="Vandamme P."/>
            <person name="Rokni-Zadeh H."/>
            <person name="Van Noort V."/>
            <person name="Hofte M."/>
            <person name="Lavigne R."/>
            <person name="De Mot R."/>
        </authorList>
    </citation>
    <scope>NUCLEOTIDE SEQUENCE</scope>
    <source>
        <strain evidence="2">SWRI10</strain>
    </source>
</reference>
<evidence type="ECO:0000313" key="2">
    <source>
        <dbReference type="EMBL" id="MBV4536756.1"/>
    </source>
</evidence>
<evidence type="ECO:0000313" key="3">
    <source>
        <dbReference type="EMBL" id="MFK5736383.1"/>
    </source>
</evidence>
<dbReference type="EMBL" id="JABWRE020000001">
    <property type="protein sequence ID" value="MBV4536756.1"/>
    <property type="molecule type" value="Genomic_DNA"/>
</dbReference>
<protein>
    <submittedName>
        <fullName evidence="1">DUF4440 domain-containing protein</fullName>
    </submittedName>
</protein>
<keyword evidence="4" id="KW-1185">Reference proteome</keyword>
<dbReference type="InterPro" id="IPR032710">
    <property type="entry name" value="NTF2-like_dom_sf"/>
</dbReference>
<dbReference type="Proteomes" id="UP001621534">
    <property type="component" value="Unassembled WGS sequence"/>
</dbReference>
<proteinExistence type="predicted"/>
<evidence type="ECO:0000313" key="4">
    <source>
        <dbReference type="Proteomes" id="UP001621534"/>
    </source>
</evidence>
<reference evidence="3 4" key="1">
    <citation type="journal article" date="2012" name="Plant Soil">
        <title>Screening of plant growth-promoting traits in arsenic-resistant bacteria isolated from the rhizosphere of soybean plants from Argentinean agricultural soil.</title>
        <authorList>
            <person name="Wevar Oller A.L."/>
            <person name="Talano M.A."/>
            <person name="Agostini E."/>
        </authorList>
    </citation>
    <scope>NUCLEOTIDE SEQUENCE [LARGE SCALE GENOMIC DNA]</scope>
    <source>
        <strain evidence="3 4">AW4</strain>
    </source>
</reference>
<dbReference type="PIRSF" id="PIRSF029394">
    <property type="entry name" value="UCP029394"/>
    <property type="match status" value="1"/>
</dbReference>
<dbReference type="EMBL" id="JABWRE010000025">
    <property type="protein sequence ID" value="MBC3443557.1"/>
    <property type="molecule type" value="Genomic_DNA"/>
</dbReference>
<comment type="caution">
    <text evidence="1">The sequence shown here is derived from an EMBL/GenBank/DDBJ whole genome shotgun (WGS) entry which is preliminary data.</text>
</comment>
<reference evidence="1" key="3">
    <citation type="submission" date="2020-07" db="EMBL/GenBank/DDBJ databases">
        <authorList>
            <person name="Lood C."/>
            <person name="Girard L."/>
        </authorList>
    </citation>
    <scope>NUCLEOTIDE SEQUENCE</scope>
    <source>
        <strain evidence="1">SWRI10</strain>
    </source>
</reference>
<name>A0A923JWR1_9PSED</name>
<reference evidence="3" key="5">
    <citation type="submission" date="2021-07" db="EMBL/GenBank/DDBJ databases">
        <authorList>
            <person name="Wevar Oller A.L."/>
            <person name="Talano M.A."/>
            <person name="Torres Tejerizo G.A."/>
            <person name="Agostini E."/>
        </authorList>
    </citation>
    <scope>NUCLEOTIDE SEQUENCE</scope>
    <source>
        <strain evidence="3">AW4</strain>
    </source>
</reference>
<evidence type="ECO:0000313" key="1">
    <source>
        <dbReference type="EMBL" id="MBC3443557.1"/>
    </source>
</evidence>